<proteinExistence type="inferred from homology"/>
<dbReference type="GO" id="GO:0005886">
    <property type="term" value="C:plasma membrane"/>
    <property type="evidence" value="ECO:0007669"/>
    <property type="project" value="TreeGrafter"/>
</dbReference>
<feature type="domain" description="TM7S3/TM198-like" evidence="9">
    <location>
        <begin position="63"/>
        <end position="259"/>
    </location>
</feature>
<keyword evidence="4 7" id="KW-1133">Transmembrane helix</keyword>
<feature type="transmembrane region" description="Helical" evidence="7">
    <location>
        <begin position="196"/>
        <end position="220"/>
    </location>
</feature>
<dbReference type="EMBL" id="KZ992615">
    <property type="protein sequence ID" value="RKP08312.1"/>
    <property type="molecule type" value="Genomic_DNA"/>
</dbReference>
<protein>
    <recommendedName>
        <fullName evidence="6">Transmembrane protein 198</fullName>
    </recommendedName>
</protein>
<evidence type="ECO:0000256" key="8">
    <source>
        <dbReference type="SAM" id="SignalP"/>
    </source>
</evidence>
<name>A0A4P9XQW8_9FUNG</name>
<dbReference type="AlphaFoldDB" id="A0A4P9XQW8"/>
<feature type="transmembrane region" description="Helical" evidence="7">
    <location>
        <begin position="240"/>
        <end position="262"/>
    </location>
</feature>
<sequence>MSFLHTRLPAQAARLLAFMLCCQAMLGTFLLAAAEETKVKVQDAVDALASTTAANTPQSIAAAVIFIVIGFLFCFFGYRLFRVTLFLVGFCVAGLLAFAVCTNVAPLDGTDGDDKRRTIYLAVSVAVGFVGGLICMCLWSVGVFLIGALGGVMAALYILALAPEGLIHSGIWRGVFIAVFALVGALLTLKFERPVIIVGTSLSGAFALGLGIDFFAHTNLGTAVSDFLSSRTNYHAETKTYIMLGGIALLAIIGMVVQFRFFTGSFRRGKAVSKH</sequence>
<keyword evidence="8" id="KW-0732">Signal</keyword>
<dbReference type="STRING" id="78915.A0A4P9XQW8"/>
<comment type="subcellular location">
    <subcellularLocation>
        <location evidence="1">Membrane</location>
        <topology evidence="1">Multi-pass membrane protein</topology>
    </subcellularLocation>
</comment>
<evidence type="ECO:0000313" key="10">
    <source>
        <dbReference type="EMBL" id="RKP08312.1"/>
    </source>
</evidence>
<keyword evidence="5 7" id="KW-0472">Membrane</keyword>
<comment type="similarity">
    <text evidence="2">Belongs to the TMEM198 family.</text>
</comment>
<dbReference type="InterPro" id="IPR025256">
    <property type="entry name" value="TM7S3/TM198-like_dom"/>
</dbReference>
<gene>
    <name evidence="10" type="ORF">THASP1DRAFT_29886</name>
</gene>
<evidence type="ECO:0000256" key="2">
    <source>
        <dbReference type="ARBA" id="ARBA00006244"/>
    </source>
</evidence>
<feature type="transmembrane region" description="Helical" evidence="7">
    <location>
        <begin position="58"/>
        <end position="78"/>
    </location>
</feature>
<evidence type="ECO:0000313" key="11">
    <source>
        <dbReference type="Proteomes" id="UP000271241"/>
    </source>
</evidence>
<evidence type="ECO:0000259" key="9">
    <source>
        <dbReference type="Pfam" id="PF13886"/>
    </source>
</evidence>
<dbReference type="Proteomes" id="UP000271241">
    <property type="component" value="Unassembled WGS sequence"/>
</dbReference>
<organism evidence="10 11">
    <name type="scientific">Thamnocephalis sphaerospora</name>
    <dbReference type="NCBI Taxonomy" id="78915"/>
    <lineage>
        <taxon>Eukaryota</taxon>
        <taxon>Fungi</taxon>
        <taxon>Fungi incertae sedis</taxon>
        <taxon>Zoopagomycota</taxon>
        <taxon>Zoopagomycotina</taxon>
        <taxon>Zoopagomycetes</taxon>
        <taxon>Zoopagales</taxon>
        <taxon>Sigmoideomycetaceae</taxon>
        <taxon>Thamnocephalis</taxon>
    </lineage>
</organism>
<keyword evidence="11" id="KW-1185">Reference proteome</keyword>
<feature type="transmembrane region" description="Helical" evidence="7">
    <location>
        <begin position="85"/>
        <end position="105"/>
    </location>
</feature>
<evidence type="ECO:0000256" key="5">
    <source>
        <dbReference type="ARBA" id="ARBA00023136"/>
    </source>
</evidence>
<dbReference type="OrthoDB" id="102260at2759"/>
<accession>A0A4P9XQW8</accession>
<evidence type="ECO:0000256" key="1">
    <source>
        <dbReference type="ARBA" id="ARBA00004141"/>
    </source>
</evidence>
<feature type="transmembrane region" description="Helical" evidence="7">
    <location>
        <begin position="141"/>
        <end position="159"/>
    </location>
</feature>
<keyword evidence="3 7" id="KW-0812">Transmembrane</keyword>
<evidence type="ECO:0000256" key="4">
    <source>
        <dbReference type="ARBA" id="ARBA00022989"/>
    </source>
</evidence>
<feature type="transmembrane region" description="Helical" evidence="7">
    <location>
        <begin position="171"/>
        <end position="189"/>
    </location>
</feature>
<evidence type="ECO:0000256" key="6">
    <source>
        <dbReference type="ARBA" id="ARBA00049737"/>
    </source>
</evidence>
<evidence type="ECO:0000256" key="7">
    <source>
        <dbReference type="SAM" id="Phobius"/>
    </source>
</evidence>
<evidence type="ECO:0000256" key="3">
    <source>
        <dbReference type="ARBA" id="ARBA00022692"/>
    </source>
</evidence>
<dbReference type="PANTHER" id="PTHR31247">
    <property type="entry name" value="TRANSMEMBRANE PROTEIN 198 FAMILY MEMBER"/>
    <property type="match status" value="1"/>
</dbReference>
<feature type="signal peptide" evidence="8">
    <location>
        <begin position="1"/>
        <end position="24"/>
    </location>
</feature>
<dbReference type="PANTHER" id="PTHR31247:SF5">
    <property type="entry name" value="DUF4203 DOMAIN-CONTAINING PROTEIN"/>
    <property type="match status" value="1"/>
</dbReference>
<feature type="chain" id="PRO_5020417589" description="Transmembrane protein 198" evidence="8">
    <location>
        <begin position="25"/>
        <end position="275"/>
    </location>
</feature>
<reference evidence="11" key="1">
    <citation type="journal article" date="2018" name="Nat. Microbiol.">
        <title>Leveraging single-cell genomics to expand the fungal tree of life.</title>
        <authorList>
            <person name="Ahrendt S.R."/>
            <person name="Quandt C.A."/>
            <person name="Ciobanu D."/>
            <person name="Clum A."/>
            <person name="Salamov A."/>
            <person name="Andreopoulos B."/>
            <person name="Cheng J.F."/>
            <person name="Woyke T."/>
            <person name="Pelin A."/>
            <person name="Henrissat B."/>
            <person name="Reynolds N.K."/>
            <person name="Benny G.L."/>
            <person name="Smith M.E."/>
            <person name="James T.Y."/>
            <person name="Grigoriev I.V."/>
        </authorList>
    </citation>
    <scope>NUCLEOTIDE SEQUENCE [LARGE SCALE GENOMIC DNA]</scope>
    <source>
        <strain evidence="11">RSA 1356</strain>
    </source>
</reference>
<dbReference type="InterPro" id="IPR040236">
    <property type="entry name" value="TMEM198"/>
</dbReference>
<dbReference type="Pfam" id="PF13886">
    <property type="entry name" value="TM7S3_TM198"/>
    <property type="match status" value="1"/>
</dbReference>
<feature type="transmembrane region" description="Helical" evidence="7">
    <location>
        <begin position="117"/>
        <end position="134"/>
    </location>
</feature>